<reference evidence="7" key="1">
    <citation type="submission" date="2020-11" db="EMBL/GenBank/DDBJ databases">
        <authorList>
            <person name="Tran Van P."/>
        </authorList>
    </citation>
    <scope>NUCLEOTIDE SEQUENCE</scope>
</reference>
<feature type="domain" description="EF-hand" evidence="6">
    <location>
        <begin position="111"/>
        <end position="146"/>
    </location>
</feature>
<dbReference type="GO" id="GO:0005737">
    <property type="term" value="C:cytoplasm"/>
    <property type="evidence" value="ECO:0007669"/>
    <property type="project" value="UniProtKB-SubCell"/>
</dbReference>
<dbReference type="EMBL" id="OE005720">
    <property type="protein sequence ID" value="CAD7462184.1"/>
    <property type="molecule type" value="Genomic_DNA"/>
</dbReference>
<comment type="subcellular location">
    <subcellularLocation>
        <location evidence="1">Cytoplasm</location>
    </subcellularLocation>
</comment>
<feature type="domain" description="EF-hand" evidence="6">
    <location>
        <begin position="44"/>
        <end position="79"/>
    </location>
</feature>
<dbReference type="Gene3D" id="1.10.238.10">
    <property type="entry name" value="EF-hand"/>
    <property type="match status" value="1"/>
</dbReference>
<keyword evidence="2" id="KW-0963">Cytoplasm</keyword>
<dbReference type="SMART" id="SM00054">
    <property type="entry name" value="EFh"/>
    <property type="match status" value="3"/>
</dbReference>
<keyword evidence="4" id="KW-0677">Repeat</keyword>
<keyword evidence="3" id="KW-0479">Metal-binding</keyword>
<dbReference type="GO" id="GO:0005509">
    <property type="term" value="F:calcium ion binding"/>
    <property type="evidence" value="ECO:0007669"/>
    <property type="project" value="InterPro"/>
</dbReference>
<dbReference type="PANTHER" id="PTHR46212:SF3">
    <property type="entry name" value="GH27120P"/>
    <property type="match status" value="1"/>
</dbReference>
<dbReference type="PROSITE" id="PS50222">
    <property type="entry name" value="EF_HAND_2"/>
    <property type="match status" value="2"/>
</dbReference>
<dbReference type="Pfam" id="PF13202">
    <property type="entry name" value="EF-hand_5"/>
    <property type="match status" value="1"/>
</dbReference>
<dbReference type="PROSITE" id="PS00018">
    <property type="entry name" value="EF_HAND_1"/>
    <property type="match status" value="2"/>
</dbReference>
<protein>
    <recommendedName>
        <fullName evidence="6">EF-hand domain-containing protein</fullName>
    </recommendedName>
</protein>
<dbReference type="InterPro" id="IPR051426">
    <property type="entry name" value="Peflin/Sorcin_CaBP"/>
</dbReference>
<evidence type="ECO:0000256" key="3">
    <source>
        <dbReference type="ARBA" id="ARBA00022723"/>
    </source>
</evidence>
<dbReference type="GO" id="GO:0048306">
    <property type="term" value="F:calcium-dependent protein binding"/>
    <property type="evidence" value="ECO:0007669"/>
    <property type="project" value="UniProtKB-ARBA"/>
</dbReference>
<dbReference type="Pfam" id="PF13499">
    <property type="entry name" value="EF-hand_7"/>
    <property type="match status" value="1"/>
</dbReference>
<gene>
    <name evidence="7" type="ORF">TTEB3V08_LOCUS10078</name>
</gene>
<dbReference type="SUPFAM" id="SSF47473">
    <property type="entry name" value="EF-hand"/>
    <property type="match status" value="1"/>
</dbReference>
<accession>A0A7R9IPX4</accession>
<evidence type="ECO:0000256" key="4">
    <source>
        <dbReference type="ARBA" id="ARBA00022737"/>
    </source>
</evidence>
<keyword evidence="5" id="KW-0106">Calcium</keyword>
<evidence type="ECO:0000256" key="1">
    <source>
        <dbReference type="ARBA" id="ARBA00004496"/>
    </source>
</evidence>
<sequence length="273" mass="30751">MSYQDLSYAGQPLPGSYSAGGYQPGTQQPMSIYPGGQQPVDQGTIDPKIQQWFSTVDSDHSGVISAKELQAALVNGQGKHFSDTACRLMIGMFDEDQTGTINLLEFQLLFNYINQWLGTFKSYDQDGSGHIEEKELSQAGCKTSKIGEWRNLAECTRTKCEYRTDTKVTGKRIFSNHEPGEDDVADLFRISLQASDVADQSIIENSKYDTRNRWLERRDQPETFTLDYPRIWPSVEMDLRYHIVKLQNSSPYLTDGANCSISSGDDILGQWTL</sequence>
<evidence type="ECO:0000313" key="7">
    <source>
        <dbReference type="EMBL" id="CAD7462184.1"/>
    </source>
</evidence>
<dbReference type="AlphaFoldDB" id="A0A7R9IPX4"/>
<dbReference type="PANTHER" id="PTHR46212">
    <property type="entry name" value="PEFLIN"/>
    <property type="match status" value="1"/>
</dbReference>
<evidence type="ECO:0000256" key="5">
    <source>
        <dbReference type="ARBA" id="ARBA00022837"/>
    </source>
</evidence>
<dbReference type="InterPro" id="IPR002048">
    <property type="entry name" value="EF_hand_dom"/>
</dbReference>
<organism evidence="7">
    <name type="scientific">Timema tahoe</name>
    <dbReference type="NCBI Taxonomy" id="61484"/>
    <lineage>
        <taxon>Eukaryota</taxon>
        <taxon>Metazoa</taxon>
        <taxon>Ecdysozoa</taxon>
        <taxon>Arthropoda</taxon>
        <taxon>Hexapoda</taxon>
        <taxon>Insecta</taxon>
        <taxon>Pterygota</taxon>
        <taxon>Neoptera</taxon>
        <taxon>Polyneoptera</taxon>
        <taxon>Phasmatodea</taxon>
        <taxon>Timematodea</taxon>
        <taxon>Timematoidea</taxon>
        <taxon>Timematidae</taxon>
        <taxon>Timema</taxon>
    </lineage>
</organism>
<dbReference type="InterPro" id="IPR018247">
    <property type="entry name" value="EF_Hand_1_Ca_BS"/>
</dbReference>
<name>A0A7R9IPX4_9NEOP</name>
<evidence type="ECO:0000259" key="6">
    <source>
        <dbReference type="PROSITE" id="PS50222"/>
    </source>
</evidence>
<dbReference type="InterPro" id="IPR011992">
    <property type="entry name" value="EF-hand-dom_pair"/>
</dbReference>
<evidence type="ECO:0000256" key="2">
    <source>
        <dbReference type="ARBA" id="ARBA00022490"/>
    </source>
</evidence>
<proteinExistence type="predicted"/>